<evidence type="ECO:0000256" key="1">
    <source>
        <dbReference type="ARBA" id="ARBA00022670"/>
    </source>
</evidence>
<dbReference type="EMBL" id="JAUSVK010000001">
    <property type="protein sequence ID" value="MDQ0394000.1"/>
    <property type="molecule type" value="Genomic_DNA"/>
</dbReference>
<dbReference type="Gene3D" id="2.130.10.120">
    <property type="entry name" value="Prolyl oligopeptidase, N-terminal domain"/>
    <property type="match status" value="1"/>
</dbReference>
<feature type="domain" description="Peptidase S9A N-terminal" evidence="5">
    <location>
        <begin position="16"/>
        <end position="236"/>
    </location>
</feature>
<dbReference type="InterPro" id="IPR023302">
    <property type="entry name" value="Pept_S9A_N"/>
</dbReference>
<evidence type="ECO:0000256" key="2">
    <source>
        <dbReference type="ARBA" id="ARBA00022801"/>
    </source>
</evidence>
<gene>
    <name evidence="6" type="ORF">J3R73_003792</name>
</gene>
<accession>A0ABU0FHC5</accession>
<dbReference type="PRINTS" id="PR00862">
    <property type="entry name" value="PROLIGOPTASE"/>
</dbReference>
<evidence type="ECO:0000256" key="3">
    <source>
        <dbReference type="ARBA" id="ARBA00022825"/>
    </source>
</evidence>
<organism evidence="6 7">
    <name type="scientific">Labrys monachus</name>
    <dbReference type="NCBI Taxonomy" id="217067"/>
    <lineage>
        <taxon>Bacteria</taxon>
        <taxon>Pseudomonadati</taxon>
        <taxon>Pseudomonadota</taxon>
        <taxon>Alphaproteobacteria</taxon>
        <taxon>Hyphomicrobiales</taxon>
        <taxon>Xanthobacteraceae</taxon>
        <taxon>Labrys</taxon>
    </lineage>
</organism>
<proteinExistence type="predicted"/>
<reference evidence="6 7" key="1">
    <citation type="submission" date="2023-07" db="EMBL/GenBank/DDBJ databases">
        <title>Genomic Encyclopedia of Type Strains, Phase IV (KMG-IV): sequencing the most valuable type-strain genomes for metagenomic binning, comparative biology and taxonomic classification.</title>
        <authorList>
            <person name="Goeker M."/>
        </authorList>
    </citation>
    <scope>NUCLEOTIDE SEQUENCE [LARGE SCALE GENOMIC DNA]</scope>
    <source>
        <strain evidence="6 7">DSM 5896</strain>
    </source>
</reference>
<sequence>MTQRDSRPTIADPDDDPRLWLEAVEGSEAIAWVSRQNAATLRRFGGTGFEQDRDTLAAILDRPDRIPLVTRHGCHVYNVWKDAGNPRGLWRRTTLASYAQAQPQWEVLLDLDALACTEGEDWIWAGAAVEAGARPQRALARLSRGGSDAAMHREFDLEERRFVAGGFVLPEAKGGLAWIDRDTVAMASSLGEGMATRSGYARTIRLWRRGADPLAAPVIFETTADAMSVWAEVDRTAGGERLWFLEKPAFFDTIGWVGDRSGPRQRLDLPLDAAWNVFGDWLAVKPRKAWTVGGATHAADTLLGISLFAFLAGERRFATLFEPGERRVLKAFFWNAGRLVLSVMDNLEPVFEIAVPAEPAFPEGHGWERHPIDNLPGKGVVSLWSLDEDESESNGELLVAVEDPVTPPQILLLDIAEGAAEPRAPMLLKRSPASFDASGLVVTRHSAVSIDGEAIPYVQVGPAAVTGEAPVHMTGYGGFGVTVEPHYGSAVGKLWLERGGTSVIANIRGGGEFGSRWHDAGRREGKRLSHDDFAAVARDLVKRGVTRPGRIAAEGGSNGGLLIANMLTRYPERFGALFCTIPLIDMRRYSKLLAGASWIDEYGDPDRPADWAFLRDISAYHRAEADRPYPPILIATTRRDDRVHPGHARKMAAKLQDLGYEASFYEPEAGGHGYGKDNSERASFIALGHAFLRRAIGWETDDGILSNP</sequence>
<feature type="domain" description="Peptidase S9 prolyl oligopeptidase catalytic" evidence="4">
    <location>
        <begin position="494"/>
        <end position="697"/>
    </location>
</feature>
<keyword evidence="1" id="KW-0645">Protease</keyword>
<name>A0ABU0FHC5_9HYPH</name>
<dbReference type="Pfam" id="PF00326">
    <property type="entry name" value="Peptidase_S9"/>
    <property type="match status" value="1"/>
</dbReference>
<dbReference type="GO" id="GO:0004252">
    <property type="term" value="F:serine-type endopeptidase activity"/>
    <property type="evidence" value="ECO:0007669"/>
    <property type="project" value="UniProtKB-EC"/>
</dbReference>
<dbReference type="SUPFAM" id="SSF50993">
    <property type="entry name" value="Peptidase/esterase 'gauge' domain"/>
    <property type="match status" value="1"/>
</dbReference>
<comment type="caution">
    <text evidence="6">The sequence shown here is derived from an EMBL/GenBank/DDBJ whole genome shotgun (WGS) entry which is preliminary data.</text>
</comment>
<dbReference type="InterPro" id="IPR029058">
    <property type="entry name" value="AB_hydrolase_fold"/>
</dbReference>
<dbReference type="Pfam" id="PF02897">
    <property type="entry name" value="Peptidase_S9_N"/>
    <property type="match status" value="1"/>
</dbReference>
<evidence type="ECO:0000259" key="5">
    <source>
        <dbReference type="Pfam" id="PF02897"/>
    </source>
</evidence>
<dbReference type="RefSeq" id="WP_307430240.1">
    <property type="nucleotide sequence ID" value="NZ_JAUSVK010000001.1"/>
</dbReference>
<keyword evidence="3" id="KW-0720">Serine protease</keyword>
<keyword evidence="7" id="KW-1185">Reference proteome</keyword>
<dbReference type="Proteomes" id="UP001237448">
    <property type="component" value="Unassembled WGS sequence"/>
</dbReference>
<dbReference type="PANTHER" id="PTHR42881:SF13">
    <property type="entry name" value="PROLYL ENDOPEPTIDASE"/>
    <property type="match status" value="1"/>
</dbReference>
<evidence type="ECO:0000313" key="7">
    <source>
        <dbReference type="Proteomes" id="UP001237448"/>
    </source>
</evidence>
<dbReference type="EC" id="3.4.21.26" evidence="6"/>
<dbReference type="PANTHER" id="PTHR42881">
    <property type="entry name" value="PROLYL ENDOPEPTIDASE"/>
    <property type="match status" value="1"/>
</dbReference>
<dbReference type="InterPro" id="IPR002470">
    <property type="entry name" value="Peptidase_S9A"/>
</dbReference>
<evidence type="ECO:0000259" key="4">
    <source>
        <dbReference type="Pfam" id="PF00326"/>
    </source>
</evidence>
<dbReference type="SUPFAM" id="SSF53474">
    <property type="entry name" value="alpha/beta-Hydrolases"/>
    <property type="match status" value="1"/>
</dbReference>
<dbReference type="InterPro" id="IPR001375">
    <property type="entry name" value="Peptidase_S9_cat"/>
</dbReference>
<keyword evidence="2 6" id="KW-0378">Hydrolase</keyword>
<evidence type="ECO:0000313" key="6">
    <source>
        <dbReference type="EMBL" id="MDQ0394000.1"/>
    </source>
</evidence>
<dbReference type="InterPro" id="IPR051167">
    <property type="entry name" value="Prolyl_oligopep/macrocyclase"/>
</dbReference>
<dbReference type="Gene3D" id="3.40.50.1820">
    <property type="entry name" value="alpha/beta hydrolase"/>
    <property type="match status" value="1"/>
</dbReference>
<protein>
    <submittedName>
        <fullName evidence="6">Prolyl oligopeptidase</fullName>
        <ecNumber evidence="6">3.4.21.26</ecNumber>
    </submittedName>
</protein>